<keyword evidence="5" id="KW-0175">Coiled coil</keyword>
<dbReference type="InterPro" id="IPR036388">
    <property type="entry name" value="WH-like_DNA-bd_sf"/>
</dbReference>
<dbReference type="Pfam" id="PF04576">
    <property type="entry name" value="Zein-binding"/>
    <property type="match status" value="1"/>
</dbReference>
<dbReference type="Proteomes" id="UP001229421">
    <property type="component" value="Unassembled WGS sequence"/>
</dbReference>
<dbReference type="PRINTS" id="PR00929">
    <property type="entry name" value="ATHOOK"/>
</dbReference>
<evidence type="ECO:0000256" key="5">
    <source>
        <dbReference type="SAM" id="Coils"/>
    </source>
</evidence>
<dbReference type="SMART" id="SM00384">
    <property type="entry name" value="AT_hook"/>
    <property type="match status" value="3"/>
</dbReference>
<evidence type="ECO:0000259" key="9">
    <source>
        <dbReference type="PROSITE" id="PS51775"/>
    </source>
</evidence>
<feature type="domain" description="H15" evidence="8">
    <location>
        <begin position="421"/>
        <end position="490"/>
    </location>
</feature>
<organism evidence="10 11">
    <name type="scientific">Tagetes erecta</name>
    <name type="common">African marigold</name>
    <dbReference type="NCBI Taxonomy" id="13708"/>
    <lineage>
        <taxon>Eukaryota</taxon>
        <taxon>Viridiplantae</taxon>
        <taxon>Streptophyta</taxon>
        <taxon>Embryophyta</taxon>
        <taxon>Tracheophyta</taxon>
        <taxon>Spermatophyta</taxon>
        <taxon>Magnoliopsida</taxon>
        <taxon>eudicotyledons</taxon>
        <taxon>Gunneridae</taxon>
        <taxon>Pentapetalae</taxon>
        <taxon>asterids</taxon>
        <taxon>campanulids</taxon>
        <taxon>Asterales</taxon>
        <taxon>Asteraceae</taxon>
        <taxon>Asteroideae</taxon>
        <taxon>Heliantheae alliance</taxon>
        <taxon>Tageteae</taxon>
        <taxon>Tagetes</taxon>
    </lineage>
</organism>
<evidence type="ECO:0000313" key="11">
    <source>
        <dbReference type="Proteomes" id="UP001229421"/>
    </source>
</evidence>
<name>A0AAD8NJU1_TARER</name>
<dbReference type="Gene3D" id="1.10.10.10">
    <property type="entry name" value="Winged helix-like DNA-binding domain superfamily/Winged helix DNA-binding domain"/>
    <property type="match status" value="1"/>
</dbReference>
<evidence type="ECO:0000256" key="6">
    <source>
        <dbReference type="SAM" id="MobiDB-lite"/>
    </source>
</evidence>
<feature type="region of interest" description="Disordered" evidence="6">
    <location>
        <begin position="483"/>
        <end position="595"/>
    </location>
</feature>
<dbReference type="EMBL" id="JAUHHV010000010">
    <property type="protein sequence ID" value="KAK1410643.1"/>
    <property type="molecule type" value="Genomic_DNA"/>
</dbReference>
<sequence>MAATHKTLFILTNALLEWILIIMLLFNSIFSFLIRKFATYYTLKPPCVWCSTIDHLLDPNNNVSAYQNLICQAHVTEFLNHYDIPGRQTMSSTRRCSCCSMNINQVMCVDRSFGGASKNKACYVGNGLVEFMDHGVENKSSYIQVFDQIIPLEWTDSSTSCSKSSSFNGDEDEKQEATFLKSSCQEEENKKDKVMTVDSLTAELKAERLVVRGLYVELDEERKASKEAANQAMKMITKLQEQKVAVQIESIQNKRMMDEQAEYDQEVLQLLNELVMKLENDKSELENEVEMYKEKVSDYEGKTKAKMMSKCTHCSCLVDTNDFGSKKLRGHDETVVEFEIERMWILDKLKELDETLSTTLTGDLNERIDEEAEASRFAWTRSMSHTCTHFVTLHLTSPVTVTPLSLPTPSMAGEELNRPPSLPPYPEMVFAAVDSLKEKEGSTKSSISNYIESTCGCLPEEHDNILTEQLNKLVENGELVLSNDNYTRPDASIPAKRGRGRPPKAKDPAATENQTEQVPEAQQEPQAPTGTQAPSQPGSEVKRGRGRPKKDPNAPSAPKKAKVASVPTPPSKTGRPRGRPRKVQAEPEQAGVEAN</sequence>
<dbReference type="PROSITE" id="PS51775">
    <property type="entry name" value="GTD_BINDING"/>
    <property type="match status" value="1"/>
</dbReference>
<dbReference type="InterPro" id="IPR005818">
    <property type="entry name" value="Histone_H1/H5_H15"/>
</dbReference>
<feature type="domain" description="GTD-binding" evidence="9">
    <location>
        <begin position="195"/>
        <end position="293"/>
    </location>
</feature>
<dbReference type="PANTHER" id="PTHR31448">
    <property type="entry name" value="MYOSIN-BINDING PROTEIN 2"/>
    <property type="match status" value="1"/>
</dbReference>
<comment type="caution">
    <text evidence="10">The sequence shown here is derived from an EMBL/GenBank/DDBJ whole genome shotgun (WGS) entry which is preliminary data.</text>
</comment>
<dbReference type="InterPro" id="IPR036390">
    <property type="entry name" value="WH_DNA-bd_sf"/>
</dbReference>
<dbReference type="SUPFAM" id="SSF46785">
    <property type="entry name" value="Winged helix' DNA-binding domain"/>
    <property type="match status" value="1"/>
</dbReference>
<dbReference type="AlphaFoldDB" id="A0AAD8NJU1"/>
<dbReference type="InterPro" id="IPR007656">
    <property type="entry name" value="GTD-bd"/>
</dbReference>
<feature type="transmembrane region" description="Helical" evidence="7">
    <location>
        <begin position="15"/>
        <end position="34"/>
    </location>
</feature>
<dbReference type="GO" id="GO:0003677">
    <property type="term" value="F:DNA binding"/>
    <property type="evidence" value="ECO:0007669"/>
    <property type="project" value="InterPro"/>
</dbReference>
<comment type="subcellular location">
    <subcellularLocation>
        <location evidence="1">Membrane</location>
        <topology evidence="1">Single-pass membrane protein</topology>
    </subcellularLocation>
</comment>
<dbReference type="GO" id="GO:0080115">
    <property type="term" value="F:myosin XI tail binding"/>
    <property type="evidence" value="ECO:0007669"/>
    <property type="project" value="UniProtKB-ARBA"/>
</dbReference>
<evidence type="ECO:0000256" key="4">
    <source>
        <dbReference type="ARBA" id="ARBA00023136"/>
    </source>
</evidence>
<feature type="coiled-coil region" evidence="5">
    <location>
        <begin position="222"/>
        <end position="302"/>
    </location>
</feature>
<dbReference type="Pfam" id="PF00538">
    <property type="entry name" value="Linker_histone"/>
    <property type="match status" value="1"/>
</dbReference>
<keyword evidence="11" id="KW-1185">Reference proteome</keyword>
<keyword evidence="4 7" id="KW-0472">Membrane</keyword>
<feature type="compositionally biased region" description="Low complexity" evidence="6">
    <location>
        <begin position="514"/>
        <end position="529"/>
    </location>
</feature>
<dbReference type="PANTHER" id="PTHR31448:SF52">
    <property type="entry name" value="MYOSIN-BINDING PROTEIN"/>
    <property type="match status" value="1"/>
</dbReference>
<dbReference type="PROSITE" id="PS51504">
    <property type="entry name" value="H15"/>
    <property type="match status" value="1"/>
</dbReference>
<keyword evidence="3 7" id="KW-1133">Transmembrane helix</keyword>
<feature type="compositionally biased region" description="Low complexity" evidence="6">
    <location>
        <begin position="553"/>
        <end position="566"/>
    </location>
</feature>
<evidence type="ECO:0000256" key="7">
    <source>
        <dbReference type="SAM" id="Phobius"/>
    </source>
</evidence>
<dbReference type="InterPro" id="IPR039306">
    <property type="entry name" value="MYOB"/>
</dbReference>
<reference evidence="10" key="1">
    <citation type="journal article" date="2023" name="bioRxiv">
        <title>Improved chromosome-level genome assembly for marigold (Tagetes erecta).</title>
        <authorList>
            <person name="Jiang F."/>
            <person name="Yuan L."/>
            <person name="Wang S."/>
            <person name="Wang H."/>
            <person name="Xu D."/>
            <person name="Wang A."/>
            <person name="Fan W."/>
        </authorList>
    </citation>
    <scope>NUCLEOTIDE SEQUENCE</scope>
    <source>
        <strain evidence="10">WSJ</strain>
        <tissue evidence="10">Leaf</tissue>
    </source>
</reference>
<dbReference type="GO" id="GO:0016020">
    <property type="term" value="C:membrane"/>
    <property type="evidence" value="ECO:0007669"/>
    <property type="project" value="UniProtKB-SubCell"/>
</dbReference>
<evidence type="ECO:0000256" key="1">
    <source>
        <dbReference type="ARBA" id="ARBA00004167"/>
    </source>
</evidence>
<keyword evidence="2 7" id="KW-0812">Transmembrane</keyword>
<evidence type="ECO:0000313" key="10">
    <source>
        <dbReference type="EMBL" id="KAK1410643.1"/>
    </source>
</evidence>
<evidence type="ECO:0000256" key="3">
    <source>
        <dbReference type="ARBA" id="ARBA00022989"/>
    </source>
</evidence>
<dbReference type="GO" id="GO:0000786">
    <property type="term" value="C:nucleosome"/>
    <property type="evidence" value="ECO:0007669"/>
    <property type="project" value="InterPro"/>
</dbReference>
<dbReference type="InterPro" id="IPR017956">
    <property type="entry name" value="AT_hook_DNA-bd_motif"/>
</dbReference>
<evidence type="ECO:0000259" key="8">
    <source>
        <dbReference type="PROSITE" id="PS51504"/>
    </source>
</evidence>
<accession>A0AAD8NJU1</accession>
<protein>
    <submittedName>
        <fullName evidence="10">Uncharacterized protein</fullName>
    </submittedName>
</protein>
<gene>
    <name evidence="10" type="ORF">QVD17_37180</name>
</gene>
<proteinExistence type="predicted"/>
<evidence type="ECO:0000256" key="2">
    <source>
        <dbReference type="ARBA" id="ARBA00022692"/>
    </source>
</evidence>
<dbReference type="SMART" id="SM00526">
    <property type="entry name" value="H15"/>
    <property type="match status" value="1"/>
</dbReference>
<dbReference type="CDD" id="cd00073">
    <property type="entry name" value="H15"/>
    <property type="match status" value="1"/>
</dbReference>
<dbReference type="GO" id="GO:0006334">
    <property type="term" value="P:nucleosome assembly"/>
    <property type="evidence" value="ECO:0007669"/>
    <property type="project" value="InterPro"/>
</dbReference>